<proteinExistence type="predicted"/>
<sequence>MAHEFKNGDPCPLCGEPLQEKAVTETFTYKERTLEYPNYVVHYCAACDDTFVGNRTMKESGRRLRDFYREVDGLLTAGEIRRIRTKLGYTQDDLSDLLGGGAKAFARYENSDVVQSLPMDNLLRILDSHPQAIAALEHKHLPKGKVISTSMVYHTKIEEGRMVANYGQRKN</sequence>
<organism evidence="2">
    <name type="scientific">Geobacter metallireducens</name>
    <dbReference type="NCBI Taxonomy" id="28232"/>
    <lineage>
        <taxon>Bacteria</taxon>
        <taxon>Pseudomonadati</taxon>
        <taxon>Thermodesulfobacteriota</taxon>
        <taxon>Desulfuromonadia</taxon>
        <taxon>Geobacterales</taxon>
        <taxon>Geobacteraceae</taxon>
        <taxon>Geobacter</taxon>
    </lineage>
</organism>
<dbReference type="NCBIfam" id="TIGR03831">
    <property type="entry name" value="YgiT_finger"/>
    <property type="match status" value="1"/>
</dbReference>
<feature type="domain" description="HTH cro/C1-type" evidence="1">
    <location>
        <begin position="80"/>
        <end position="133"/>
    </location>
</feature>
<dbReference type="InterPro" id="IPR032758">
    <property type="entry name" value="MqsA/HigA-2"/>
</dbReference>
<reference evidence="2" key="1">
    <citation type="journal article" date="2020" name="mSystems">
        <title>Genome- and Community-Level Interaction Insights into Carbon Utilization and Element Cycling Functions of Hydrothermarchaeota in Hydrothermal Sediment.</title>
        <authorList>
            <person name="Zhou Z."/>
            <person name="Liu Y."/>
            <person name="Xu W."/>
            <person name="Pan J."/>
            <person name="Luo Z.H."/>
            <person name="Li M."/>
        </authorList>
    </citation>
    <scope>NUCLEOTIDE SEQUENCE [LARGE SCALE GENOMIC DNA]</scope>
    <source>
        <strain evidence="2">SpSt-349</strain>
    </source>
</reference>
<dbReference type="NCBIfam" id="TIGR03830">
    <property type="entry name" value="CxxCG_CxxCG_HTH"/>
    <property type="match status" value="1"/>
</dbReference>
<accession>A0A831UBT3</accession>
<dbReference type="AlphaFoldDB" id="A0A831UBT3"/>
<gene>
    <name evidence="2" type="ORF">ENQ87_04520</name>
</gene>
<dbReference type="InterPro" id="IPR022452">
    <property type="entry name" value="MqsA"/>
</dbReference>
<dbReference type="CDD" id="cd00093">
    <property type="entry name" value="HTH_XRE"/>
    <property type="match status" value="1"/>
</dbReference>
<dbReference type="Gene3D" id="3.10.20.860">
    <property type="match status" value="1"/>
</dbReference>
<dbReference type="Pfam" id="PF15731">
    <property type="entry name" value="MqsA_antitoxin"/>
    <property type="match status" value="1"/>
</dbReference>
<dbReference type="InterPro" id="IPR022453">
    <property type="entry name" value="Znf_MqsA-type"/>
</dbReference>
<dbReference type="PROSITE" id="PS50943">
    <property type="entry name" value="HTH_CROC1"/>
    <property type="match status" value="1"/>
</dbReference>
<dbReference type="EMBL" id="DSOV01000016">
    <property type="protein sequence ID" value="HEN41632.1"/>
    <property type="molecule type" value="Genomic_DNA"/>
</dbReference>
<evidence type="ECO:0000313" key="2">
    <source>
        <dbReference type="EMBL" id="HEN41632.1"/>
    </source>
</evidence>
<dbReference type="Gene3D" id="1.10.260.40">
    <property type="entry name" value="lambda repressor-like DNA-binding domains"/>
    <property type="match status" value="1"/>
</dbReference>
<dbReference type="InterPro" id="IPR010982">
    <property type="entry name" value="Lambda_DNA-bd_dom_sf"/>
</dbReference>
<comment type="caution">
    <text evidence="2">The sequence shown here is derived from an EMBL/GenBank/DDBJ whole genome shotgun (WGS) entry which is preliminary data.</text>
</comment>
<dbReference type="InterPro" id="IPR001387">
    <property type="entry name" value="Cro/C1-type_HTH"/>
</dbReference>
<dbReference type="GO" id="GO:0003677">
    <property type="term" value="F:DNA binding"/>
    <property type="evidence" value="ECO:0007669"/>
    <property type="project" value="InterPro"/>
</dbReference>
<evidence type="ECO:0000259" key="1">
    <source>
        <dbReference type="PROSITE" id="PS50943"/>
    </source>
</evidence>
<dbReference type="SUPFAM" id="SSF47413">
    <property type="entry name" value="lambda repressor-like DNA-binding domains"/>
    <property type="match status" value="1"/>
</dbReference>
<name>A0A831UBT3_GEOME</name>
<protein>
    <submittedName>
        <fullName evidence="2">Type II toxin-antitoxin system MqsA family antitoxin</fullName>
    </submittedName>
</protein>